<name>A0ABS5EER2_9PROT</name>
<dbReference type="Pfam" id="PF03864">
    <property type="entry name" value="Phage_cap_E"/>
    <property type="match status" value="1"/>
</dbReference>
<dbReference type="Proteomes" id="UP000698752">
    <property type="component" value="Unassembled WGS sequence"/>
</dbReference>
<keyword evidence="2" id="KW-1185">Reference proteome</keyword>
<proteinExistence type="inferred from homology"/>
<accession>A0ABS5EER2</accession>
<dbReference type="Gene3D" id="3.30.1930.10">
    <property type="entry name" value="capsid protein of prophage domain"/>
    <property type="match status" value="1"/>
</dbReference>
<dbReference type="EMBL" id="JAAEDI010000006">
    <property type="protein sequence ID" value="MBR0649518.1"/>
    <property type="molecule type" value="Genomic_DNA"/>
</dbReference>
<dbReference type="RefSeq" id="WP_211867534.1">
    <property type="nucleotide sequence ID" value="NZ_JAAEDI010000006.1"/>
</dbReference>
<dbReference type="HAMAP" id="MF_04133">
    <property type="entry name" value="CAPSID_LAMBDA"/>
    <property type="match status" value="1"/>
</dbReference>
<sequence length="343" mass="37398">MSVGNAYDTATLVRVVRDLRGRSPGFLLSKFFPGIIEYDSEEVSIDVIVGKRRLAPFCSPLVQGKLVESRGFTTNSFKPPYIKDRRPLDPRRPLKRIAGEKLGGALSAAERELAIIEQELEDQMAMIDRRLEWMAASALATGTITVVGEGFPDTVINFSRPSGLTITLTSGDRWGEAGVSPSANIETWATTVLQESGAAVTDIVFTPMAWNYFKADPAIEKAIDFQRAGDSNVNLGGGRVAGGQYKGHWGNYALWLYNDWYIDPVDGQEKPMLADGTVLLGSEDLEGERAFGAIIDPEFAYGALAYAPKSWIEKDPARRILLMQSAPLVIPKRVGAAAAAKVR</sequence>
<dbReference type="InterPro" id="IPR005564">
    <property type="entry name" value="Major_capsid_GpE"/>
</dbReference>
<evidence type="ECO:0000313" key="2">
    <source>
        <dbReference type="Proteomes" id="UP000698752"/>
    </source>
</evidence>
<comment type="caution">
    <text evidence="1">The sequence shown here is derived from an EMBL/GenBank/DDBJ whole genome shotgun (WGS) entry which is preliminary data.</text>
</comment>
<reference evidence="2" key="1">
    <citation type="journal article" date="2021" name="Syst. Appl. Microbiol.">
        <title>Roseomonas hellenica sp. nov., isolated from roots of wild-growing Alkanna tinctoria.</title>
        <authorList>
            <person name="Rat A."/>
            <person name="Naranjo H.D."/>
            <person name="Lebbe L."/>
            <person name="Cnockaert M."/>
            <person name="Krigas N."/>
            <person name="Grigoriadou K."/>
            <person name="Maloupa E."/>
            <person name="Willems A."/>
        </authorList>
    </citation>
    <scope>NUCLEOTIDE SEQUENCE [LARGE SCALE GENOMIC DNA]</scope>
    <source>
        <strain evidence="2">LMG 31159</strain>
    </source>
</reference>
<evidence type="ECO:0000313" key="1">
    <source>
        <dbReference type="EMBL" id="MBR0649518.1"/>
    </source>
</evidence>
<dbReference type="Gene3D" id="3.15.30.10">
    <property type="entry name" value="putative capsid protein of prophage domain like"/>
    <property type="match status" value="1"/>
</dbReference>
<organism evidence="1 2">
    <name type="scientific">Neoroseomonas terrae</name>
    <dbReference type="NCBI Taxonomy" id="424799"/>
    <lineage>
        <taxon>Bacteria</taxon>
        <taxon>Pseudomonadati</taxon>
        <taxon>Pseudomonadota</taxon>
        <taxon>Alphaproteobacteria</taxon>
        <taxon>Acetobacterales</taxon>
        <taxon>Acetobacteraceae</taxon>
        <taxon>Neoroseomonas</taxon>
    </lineage>
</organism>
<protein>
    <submittedName>
        <fullName evidence="1">Major capsid protein</fullName>
    </submittedName>
</protein>
<gene>
    <name evidence="1" type="ORF">GXW78_07595</name>
</gene>